<organism evidence="2 3">
    <name type="scientific">Rangifer tarandus platyrhynchus</name>
    <name type="common">Svalbard reindeer</name>
    <dbReference type="NCBI Taxonomy" id="3082113"/>
    <lineage>
        <taxon>Eukaryota</taxon>
        <taxon>Metazoa</taxon>
        <taxon>Chordata</taxon>
        <taxon>Craniata</taxon>
        <taxon>Vertebrata</taxon>
        <taxon>Euteleostomi</taxon>
        <taxon>Mammalia</taxon>
        <taxon>Eutheria</taxon>
        <taxon>Laurasiatheria</taxon>
        <taxon>Artiodactyla</taxon>
        <taxon>Ruminantia</taxon>
        <taxon>Pecora</taxon>
        <taxon>Cervidae</taxon>
        <taxon>Odocoileinae</taxon>
        <taxon>Rangifer</taxon>
    </lineage>
</organism>
<name>A0ABN8Y2B6_RANTA</name>
<dbReference type="EMBL" id="OX459947">
    <property type="protein sequence ID" value="CAI9153959.1"/>
    <property type="molecule type" value="Genomic_DNA"/>
</dbReference>
<sequence length="116" mass="12204">MIPPSVAAEPWAPSESGPPSAVWHYLPFCSVRISQQIGSNIFGNKYLRNTQHLSGFSGGSVVKNLPVNAGDAGSIPGLGRPAGVGYGNPLQDSCLENPMDKDQTRLSTHTCQSPSP</sequence>
<gene>
    <name evidence="2" type="ORF">MRATA1EN1_LOCUS2921</name>
</gene>
<feature type="region of interest" description="Disordered" evidence="1">
    <location>
        <begin position="89"/>
        <end position="116"/>
    </location>
</feature>
<proteinExistence type="predicted"/>
<accession>A0ABN8Y2B6</accession>
<reference evidence="2" key="1">
    <citation type="submission" date="2023-04" db="EMBL/GenBank/DDBJ databases">
        <authorList>
            <consortium name="ELIXIR-Norway"/>
        </authorList>
    </citation>
    <scope>NUCLEOTIDE SEQUENCE [LARGE SCALE GENOMIC DNA]</scope>
</reference>
<evidence type="ECO:0000313" key="2">
    <source>
        <dbReference type="EMBL" id="CAI9153959.1"/>
    </source>
</evidence>
<keyword evidence="3" id="KW-1185">Reference proteome</keyword>
<dbReference type="Proteomes" id="UP001176941">
    <property type="component" value="Chromosome 11"/>
</dbReference>
<evidence type="ECO:0000313" key="3">
    <source>
        <dbReference type="Proteomes" id="UP001176941"/>
    </source>
</evidence>
<feature type="compositionally biased region" description="Polar residues" evidence="1">
    <location>
        <begin position="105"/>
        <end position="116"/>
    </location>
</feature>
<evidence type="ECO:0000256" key="1">
    <source>
        <dbReference type="SAM" id="MobiDB-lite"/>
    </source>
</evidence>
<protein>
    <submittedName>
        <fullName evidence="2">Uncharacterized protein</fullName>
    </submittedName>
</protein>